<evidence type="ECO:0000259" key="10">
    <source>
        <dbReference type="Pfam" id="PF02911"/>
    </source>
</evidence>
<dbReference type="SUPFAM" id="SSF50486">
    <property type="entry name" value="FMT C-terminal domain-like"/>
    <property type="match status" value="1"/>
</dbReference>
<evidence type="ECO:0000256" key="4">
    <source>
        <dbReference type="ARBA" id="ARBA00016014"/>
    </source>
</evidence>
<comment type="caution">
    <text evidence="11">The sequence shown here is derived from an EMBL/GenBank/DDBJ whole genome shotgun (WGS) entry which is preliminary data.</text>
</comment>
<accession>A0A4Y7RAP0</accession>
<comment type="similarity">
    <text evidence="2 8">Belongs to the Fmt family.</text>
</comment>
<dbReference type="GO" id="GO:0004479">
    <property type="term" value="F:methionyl-tRNA formyltransferase activity"/>
    <property type="evidence" value="ECO:0007669"/>
    <property type="project" value="UniProtKB-UniRule"/>
</dbReference>
<dbReference type="HAMAP" id="MF_00182">
    <property type="entry name" value="Formyl_trans"/>
    <property type="match status" value="1"/>
</dbReference>
<comment type="catalytic activity">
    <reaction evidence="7 8">
        <text>L-methionyl-tRNA(fMet) + (6R)-10-formyltetrahydrofolate = N-formyl-L-methionyl-tRNA(fMet) + (6S)-5,6,7,8-tetrahydrofolate + H(+)</text>
        <dbReference type="Rhea" id="RHEA:24380"/>
        <dbReference type="Rhea" id="RHEA-COMP:9952"/>
        <dbReference type="Rhea" id="RHEA-COMP:9953"/>
        <dbReference type="ChEBI" id="CHEBI:15378"/>
        <dbReference type="ChEBI" id="CHEBI:57453"/>
        <dbReference type="ChEBI" id="CHEBI:78530"/>
        <dbReference type="ChEBI" id="CHEBI:78844"/>
        <dbReference type="ChEBI" id="CHEBI:195366"/>
        <dbReference type="EC" id="2.1.2.9"/>
    </reaction>
</comment>
<dbReference type="InterPro" id="IPR041711">
    <property type="entry name" value="Met-tRNA-FMT_N"/>
</dbReference>
<evidence type="ECO:0000313" key="12">
    <source>
        <dbReference type="Proteomes" id="UP000298324"/>
    </source>
</evidence>
<evidence type="ECO:0000256" key="1">
    <source>
        <dbReference type="ARBA" id="ARBA00002606"/>
    </source>
</evidence>
<evidence type="ECO:0000256" key="5">
    <source>
        <dbReference type="ARBA" id="ARBA00022679"/>
    </source>
</evidence>
<comment type="function">
    <text evidence="1 8">Attaches a formyl group to the free amino group of methionyl-tRNA(fMet). The formyl group appears to play a dual role in the initiator identity of N-formylmethionyl-tRNA by promoting its recognition by IF2 and preventing the misappropriation of this tRNA by the elongation apparatus.</text>
</comment>
<name>A0A4Y7RAP0_9FIRM</name>
<dbReference type="InterPro" id="IPR011034">
    <property type="entry name" value="Formyl_transferase-like_C_sf"/>
</dbReference>
<dbReference type="InterPro" id="IPR037022">
    <property type="entry name" value="Formyl_trans_C_sf"/>
</dbReference>
<feature type="domain" description="Formyl transferase C-terminal" evidence="10">
    <location>
        <begin position="203"/>
        <end position="300"/>
    </location>
</feature>
<feature type="binding site" evidence="8">
    <location>
        <begin position="109"/>
        <end position="112"/>
    </location>
    <ligand>
        <name>(6S)-5,6,7,8-tetrahydrofolate</name>
        <dbReference type="ChEBI" id="CHEBI:57453"/>
    </ligand>
</feature>
<dbReference type="PANTHER" id="PTHR11138:SF5">
    <property type="entry name" value="METHIONYL-TRNA FORMYLTRANSFERASE, MITOCHONDRIAL"/>
    <property type="match status" value="1"/>
</dbReference>
<dbReference type="EMBL" id="QFGA01000002">
    <property type="protein sequence ID" value="TEB05741.1"/>
    <property type="molecule type" value="Genomic_DNA"/>
</dbReference>
<dbReference type="InterPro" id="IPR036477">
    <property type="entry name" value="Formyl_transf_N_sf"/>
</dbReference>
<dbReference type="GO" id="GO:0005829">
    <property type="term" value="C:cytosol"/>
    <property type="evidence" value="ECO:0007669"/>
    <property type="project" value="TreeGrafter"/>
</dbReference>
<evidence type="ECO:0000256" key="3">
    <source>
        <dbReference type="ARBA" id="ARBA00012261"/>
    </source>
</evidence>
<keyword evidence="12" id="KW-1185">Reference proteome</keyword>
<dbReference type="Pfam" id="PF02911">
    <property type="entry name" value="Formyl_trans_C"/>
    <property type="match status" value="1"/>
</dbReference>
<dbReference type="SUPFAM" id="SSF53328">
    <property type="entry name" value="Formyltransferase"/>
    <property type="match status" value="1"/>
</dbReference>
<dbReference type="PROSITE" id="PS00373">
    <property type="entry name" value="GART"/>
    <property type="match status" value="1"/>
</dbReference>
<dbReference type="Proteomes" id="UP000298324">
    <property type="component" value="Unassembled WGS sequence"/>
</dbReference>
<dbReference type="InterPro" id="IPR044135">
    <property type="entry name" value="Met-tRNA-FMT_C"/>
</dbReference>
<dbReference type="Gene3D" id="3.40.50.170">
    <property type="entry name" value="Formyl transferase, N-terminal domain"/>
    <property type="match status" value="1"/>
</dbReference>
<organism evidence="11 12">
    <name type="scientific">Pelotomaculum schinkii</name>
    <dbReference type="NCBI Taxonomy" id="78350"/>
    <lineage>
        <taxon>Bacteria</taxon>
        <taxon>Bacillati</taxon>
        <taxon>Bacillota</taxon>
        <taxon>Clostridia</taxon>
        <taxon>Eubacteriales</taxon>
        <taxon>Desulfotomaculaceae</taxon>
        <taxon>Pelotomaculum</taxon>
    </lineage>
</organism>
<dbReference type="Pfam" id="PF00551">
    <property type="entry name" value="Formyl_trans_N"/>
    <property type="match status" value="1"/>
</dbReference>
<sequence>MRVVFMGTPDFAVPTLQALVQAGHDLAAVVTQPDRPRGRGKKEAASPVKVAAQAFQTPVLQPQRVKDPDFIEVLKKLSPEIIVVAAYGRILPPAVLYLPVYGCVNVHASLLPKYRGAAPLHWAVMNGERETGITIMRMDEGMDTGAVLLQEAVPIRETDNVGAVHDKLAALGARLLLKGLALTGRGELAGAPQTGEPSYAPMLKAEDEIVEWARPARHLFNQIRGMDPWPGARTTLWGRVLKLWRAEVLDEDAMGHVPGQALAAGREGITVGTGQGLILLKELQLQGGKRMSAADFVRGNPLPAGTVLGSR</sequence>
<reference evidence="11 12" key="1">
    <citation type="journal article" date="2018" name="Environ. Microbiol.">
        <title>Novel energy conservation strategies and behaviour of Pelotomaculum schinkii driving syntrophic propionate catabolism.</title>
        <authorList>
            <person name="Hidalgo-Ahumada C.A.P."/>
            <person name="Nobu M.K."/>
            <person name="Narihiro T."/>
            <person name="Tamaki H."/>
            <person name="Liu W.T."/>
            <person name="Kamagata Y."/>
            <person name="Stams A.J.M."/>
            <person name="Imachi H."/>
            <person name="Sousa D.Z."/>
        </authorList>
    </citation>
    <scope>NUCLEOTIDE SEQUENCE [LARGE SCALE GENOMIC DNA]</scope>
    <source>
        <strain evidence="11 12">HH</strain>
    </source>
</reference>
<dbReference type="InterPro" id="IPR005794">
    <property type="entry name" value="Fmt"/>
</dbReference>
<dbReference type="EC" id="2.1.2.9" evidence="3 8"/>
<feature type="domain" description="Formyl transferase N-terminal" evidence="9">
    <location>
        <begin position="1"/>
        <end position="177"/>
    </location>
</feature>
<keyword evidence="5 8" id="KW-0808">Transferase</keyword>
<keyword evidence="6 8" id="KW-0648">Protein biosynthesis</keyword>
<gene>
    <name evidence="8 11" type="primary">fmt</name>
    <name evidence="11" type="ORF">Psch_02782</name>
</gene>
<protein>
    <recommendedName>
        <fullName evidence="4 8">Methionyl-tRNA formyltransferase</fullName>
        <ecNumber evidence="3 8">2.1.2.9</ecNumber>
    </recommendedName>
</protein>
<dbReference type="RefSeq" id="WP_190258487.1">
    <property type="nucleotide sequence ID" value="NZ_QFGA01000002.1"/>
</dbReference>
<dbReference type="InterPro" id="IPR005793">
    <property type="entry name" value="Formyl_trans_C"/>
</dbReference>
<proteinExistence type="inferred from homology"/>
<evidence type="ECO:0000259" key="9">
    <source>
        <dbReference type="Pfam" id="PF00551"/>
    </source>
</evidence>
<evidence type="ECO:0000256" key="2">
    <source>
        <dbReference type="ARBA" id="ARBA00010699"/>
    </source>
</evidence>
<dbReference type="NCBIfam" id="TIGR00460">
    <property type="entry name" value="fmt"/>
    <property type="match status" value="1"/>
</dbReference>
<evidence type="ECO:0000256" key="7">
    <source>
        <dbReference type="ARBA" id="ARBA00048558"/>
    </source>
</evidence>
<dbReference type="AlphaFoldDB" id="A0A4Y7RAP0"/>
<evidence type="ECO:0000313" key="11">
    <source>
        <dbReference type="EMBL" id="TEB05741.1"/>
    </source>
</evidence>
<dbReference type="InterPro" id="IPR001555">
    <property type="entry name" value="GART_AS"/>
</dbReference>
<evidence type="ECO:0000256" key="8">
    <source>
        <dbReference type="HAMAP-Rule" id="MF_00182"/>
    </source>
</evidence>
<evidence type="ECO:0000256" key="6">
    <source>
        <dbReference type="ARBA" id="ARBA00022917"/>
    </source>
</evidence>
<dbReference type="CDD" id="cd08704">
    <property type="entry name" value="Met_tRNA_FMT_C"/>
    <property type="match status" value="1"/>
</dbReference>
<dbReference type="InterPro" id="IPR002376">
    <property type="entry name" value="Formyl_transf_N"/>
</dbReference>
<dbReference type="Gene3D" id="3.10.25.10">
    <property type="entry name" value="Formyl transferase, C-terminal domain"/>
    <property type="match status" value="1"/>
</dbReference>
<dbReference type="PANTHER" id="PTHR11138">
    <property type="entry name" value="METHIONYL-TRNA FORMYLTRANSFERASE"/>
    <property type="match status" value="1"/>
</dbReference>
<dbReference type="CDD" id="cd08646">
    <property type="entry name" value="FMT_core_Met-tRNA-FMT_N"/>
    <property type="match status" value="1"/>
</dbReference>